<dbReference type="GeneID" id="30020162"/>
<dbReference type="PANTHER" id="PTHR47431">
    <property type="entry name" value="ZN(II)2CYS6 TRANSCRIPTION FACTOR (EUROFUNG)-RELATED"/>
    <property type="match status" value="1"/>
</dbReference>
<dbReference type="InterPro" id="IPR007219">
    <property type="entry name" value="XnlR_reg_dom"/>
</dbReference>
<dbReference type="Proteomes" id="UP000076744">
    <property type="component" value="Unassembled WGS sequence"/>
</dbReference>
<dbReference type="GO" id="GO:0006351">
    <property type="term" value="P:DNA-templated transcription"/>
    <property type="evidence" value="ECO:0007669"/>
    <property type="project" value="InterPro"/>
</dbReference>
<dbReference type="RefSeq" id="XP_018705056.1">
    <property type="nucleotide sequence ID" value="XM_018847476.1"/>
</dbReference>
<comment type="caution">
    <text evidence="3">The sequence shown here is derived from an EMBL/GenBank/DDBJ whole genome shotgun (WGS) entry which is preliminary data.</text>
</comment>
<feature type="domain" description="Xylanolytic transcriptional activator regulatory" evidence="2">
    <location>
        <begin position="36"/>
        <end position="140"/>
    </location>
</feature>
<gene>
    <name evidence="3" type="ORF">ISF_03870</name>
</gene>
<accession>A0A162JAD2</accession>
<organism evidence="3 4">
    <name type="scientific">Cordyceps fumosorosea (strain ARSEF 2679)</name>
    <name type="common">Isaria fumosorosea</name>
    <dbReference type="NCBI Taxonomy" id="1081104"/>
    <lineage>
        <taxon>Eukaryota</taxon>
        <taxon>Fungi</taxon>
        <taxon>Dikarya</taxon>
        <taxon>Ascomycota</taxon>
        <taxon>Pezizomycotina</taxon>
        <taxon>Sordariomycetes</taxon>
        <taxon>Hypocreomycetidae</taxon>
        <taxon>Hypocreales</taxon>
        <taxon>Cordycipitaceae</taxon>
        <taxon>Cordyceps</taxon>
    </lineage>
</organism>
<sequence length="146" mass="16668">MRWIGSLFLHLPQAVKEDYYSDAYRCICDPTTPRNGYLAQSMLLLVIGLDGTCSRDEAVRLLRRLEELAIEINLNHCSFATTHGKGLAVVEESWRRTWWELYVVDGMIAGVHRVTNFALYNAEADVRLPCEENEYLSGYSFAIVFG</sequence>
<evidence type="ECO:0000313" key="3">
    <source>
        <dbReference type="EMBL" id="OAA66032.1"/>
    </source>
</evidence>
<dbReference type="GO" id="GO:0008270">
    <property type="term" value="F:zinc ion binding"/>
    <property type="evidence" value="ECO:0007669"/>
    <property type="project" value="InterPro"/>
</dbReference>
<dbReference type="GO" id="GO:0003677">
    <property type="term" value="F:DNA binding"/>
    <property type="evidence" value="ECO:0007669"/>
    <property type="project" value="InterPro"/>
</dbReference>
<dbReference type="Pfam" id="PF04082">
    <property type="entry name" value="Fungal_trans"/>
    <property type="match status" value="1"/>
</dbReference>
<keyword evidence="1" id="KW-0539">Nucleus</keyword>
<dbReference type="EMBL" id="AZHB01000008">
    <property type="protein sequence ID" value="OAA66032.1"/>
    <property type="molecule type" value="Genomic_DNA"/>
</dbReference>
<evidence type="ECO:0000313" key="4">
    <source>
        <dbReference type="Proteomes" id="UP000076744"/>
    </source>
</evidence>
<dbReference type="CDD" id="cd12148">
    <property type="entry name" value="fungal_TF_MHR"/>
    <property type="match status" value="1"/>
</dbReference>
<proteinExistence type="predicted"/>
<keyword evidence="4" id="KW-1185">Reference proteome</keyword>
<evidence type="ECO:0000259" key="2">
    <source>
        <dbReference type="Pfam" id="PF04082"/>
    </source>
</evidence>
<dbReference type="AlphaFoldDB" id="A0A162JAD2"/>
<dbReference type="PANTHER" id="PTHR47431:SF1">
    <property type="entry name" value="ZN(II)2CYS6 TRANSCRIPTION FACTOR (EUROFUNG)"/>
    <property type="match status" value="1"/>
</dbReference>
<protein>
    <submittedName>
        <fullName evidence="3">Glucoamylase</fullName>
    </submittedName>
</protein>
<evidence type="ECO:0000256" key="1">
    <source>
        <dbReference type="ARBA" id="ARBA00023242"/>
    </source>
</evidence>
<name>A0A162JAD2_CORFA</name>
<reference evidence="3 4" key="1">
    <citation type="journal article" date="2016" name="Genome Biol. Evol.">
        <title>Divergent and convergent evolution of fungal pathogenicity.</title>
        <authorList>
            <person name="Shang Y."/>
            <person name="Xiao G."/>
            <person name="Zheng P."/>
            <person name="Cen K."/>
            <person name="Zhan S."/>
            <person name="Wang C."/>
        </authorList>
    </citation>
    <scope>NUCLEOTIDE SEQUENCE [LARGE SCALE GENOMIC DNA]</scope>
    <source>
        <strain evidence="3 4">ARSEF 2679</strain>
    </source>
</reference>
<dbReference type="STRING" id="1081104.A0A162JAD2"/>
<dbReference type="OrthoDB" id="5367487at2759"/>